<gene>
    <name evidence="1" type="ORF">THF1A12_240080</name>
</gene>
<organism evidence="1 2">
    <name type="scientific">Vibrio jasicida</name>
    <dbReference type="NCBI Taxonomy" id="766224"/>
    <lineage>
        <taxon>Bacteria</taxon>
        <taxon>Pseudomonadati</taxon>
        <taxon>Pseudomonadota</taxon>
        <taxon>Gammaproteobacteria</taxon>
        <taxon>Vibrionales</taxon>
        <taxon>Vibrionaceae</taxon>
        <taxon>Vibrio</taxon>
    </lineage>
</organism>
<comment type="caution">
    <text evidence="1">The sequence shown here is derived from an EMBL/GenBank/DDBJ whole genome shotgun (WGS) entry which is preliminary data.</text>
</comment>
<dbReference type="EMBL" id="CAKMUD010000077">
    <property type="protein sequence ID" value="CAH1591785.1"/>
    <property type="molecule type" value="Genomic_DNA"/>
</dbReference>
<name>A0AAU9QLK3_9VIBR</name>
<dbReference type="Proteomes" id="UP001295462">
    <property type="component" value="Unassembled WGS sequence"/>
</dbReference>
<evidence type="ECO:0000313" key="2">
    <source>
        <dbReference type="Proteomes" id="UP001295462"/>
    </source>
</evidence>
<dbReference type="AlphaFoldDB" id="A0AAU9QLK3"/>
<sequence>MRDEFLSTSAQALWSSVSDEYASYKTENKRIGFVNCHTHNFKLLI</sequence>
<evidence type="ECO:0000313" key="1">
    <source>
        <dbReference type="EMBL" id="CAH1591785.1"/>
    </source>
</evidence>
<accession>A0AAU9QLK3</accession>
<reference evidence="1" key="1">
    <citation type="submission" date="2022-01" db="EMBL/GenBank/DDBJ databases">
        <authorList>
            <person name="Lagorce A."/>
        </authorList>
    </citation>
    <scope>NUCLEOTIDE SEQUENCE</scope>
    <source>
        <strain evidence="1">Th15_F1_A12</strain>
    </source>
</reference>
<protein>
    <submittedName>
        <fullName evidence="1">Uncharacterized protein</fullName>
    </submittedName>
</protein>
<proteinExistence type="predicted"/>